<dbReference type="EMBL" id="CM055104">
    <property type="protein sequence ID" value="KAJ7532918.1"/>
    <property type="molecule type" value="Genomic_DNA"/>
</dbReference>
<sequence>MAGLISRTLTAPMLFLNFVLYIFILGFASWALNREFENQGVAGNIVTNDLTRFALVAGVVGIASILAGLHHLKSWSTDSHASASSSALIALLLTFLAFGVTCKEIHVGGPRSKRLKTLEAFLIITAFTQLLFVLMLHAESFSNRFRPGYNNGVTGPTNLNEPGHKHTHGAAVV</sequence>
<evidence type="ECO:0000313" key="1">
    <source>
        <dbReference type="EMBL" id="KAJ7532918.1"/>
    </source>
</evidence>
<dbReference type="Proteomes" id="UP001162992">
    <property type="component" value="Chromosome 13"/>
</dbReference>
<accession>A0ACC2BT00</accession>
<name>A0ACC2BT00_DIPCM</name>
<proteinExistence type="predicted"/>
<keyword evidence="2" id="KW-1185">Reference proteome</keyword>
<organism evidence="1 2">
    <name type="scientific">Diphasiastrum complanatum</name>
    <name type="common">Issler's clubmoss</name>
    <name type="synonym">Lycopodium complanatum</name>
    <dbReference type="NCBI Taxonomy" id="34168"/>
    <lineage>
        <taxon>Eukaryota</taxon>
        <taxon>Viridiplantae</taxon>
        <taxon>Streptophyta</taxon>
        <taxon>Embryophyta</taxon>
        <taxon>Tracheophyta</taxon>
        <taxon>Lycopodiopsida</taxon>
        <taxon>Lycopodiales</taxon>
        <taxon>Lycopodiaceae</taxon>
        <taxon>Lycopodioideae</taxon>
        <taxon>Diphasiastrum</taxon>
    </lineage>
</organism>
<reference evidence="2" key="1">
    <citation type="journal article" date="2024" name="Proc. Natl. Acad. Sci. U.S.A.">
        <title>Extraordinary preservation of gene collinearity over three hundred million years revealed in homosporous lycophytes.</title>
        <authorList>
            <person name="Li C."/>
            <person name="Wickell D."/>
            <person name="Kuo L.Y."/>
            <person name="Chen X."/>
            <person name="Nie B."/>
            <person name="Liao X."/>
            <person name="Peng D."/>
            <person name="Ji J."/>
            <person name="Jenkins J."/>
            <person name="Williams M."/>
            <person name="Shu S."/>
            <person name="Plott C."/>
            <person name="Barry K."/>
            <person name="Rajasekar S."/>
            <person name="Grimwood J."/>
            <person name="Han X."/>
            <person name="Sun S."/>
            <person name="Hou Z."/>
            <person name="He W."/>
            <person name="Dai G."/>
            <person name="Sun C."/>
            <person name="Schmutz J."/>
            <person name="Leebens-Mack J.H."/>
            <person name="Li F.W."/>
            <person name="Wang L."/>
        </authorList>
    </citation>
    <scope>NUCLEOTIDE SEQUENCE [LARGE SCALE GENOMIC DNA]</scope>
    <source>
        <strain evidence="2">cv. PW_Plant_1</strain>
    </source>
</reference>
<gene>
    <name evidence="1" type="ORF">O6H91_13G025600</name>
</gene>
<protein>
    <submittedName>
        <fullName evidence="1">Uncharacterized protein</fullName>
    </submittedName>
</protein>
<comment type="caution">
    <text evidence="1">The sequence shown here is derived from an EMBL/GenBank/DDBJ whole genome shotgun (WGS) entry which is preliminary data.</text>
</comment>
<evidence type="ECO:0000313" key="2">
    <source>
        <dbReference type="Proteomes" id="UP001162992"/>
    </source>
</evidence>